<dbReference type="InterPro" id="IPR008927">
    <property type="entry name" value="6-PGluconate_DH-like_C_sf"/>
</dbReference>
<dbReference type="Proteomes" id="UP000199208">
    <property type="component" value="Unassembled WGS sequence"/>
</dbReference>
<dbReference type="InterPro" id="IPR037108">
    <property type="entry name" value="TM1727-like_C_sf"/>
</dbReference>
<protein>
    <submittedName>
        <fullName evidence="3">Predicted oxidoreductase, contains short-chain dehydrogenase (SDR) and DUF2520 domains</fullName>
    </submittedName>
</protein>
<dbReference type="PANTHER" id="PTHR40459:SF1">
    <property type="entry name" value="CONSERVED HYPOTHETICAL ALANINE AND LEUCINE RICH PROTEIN"/>
    <property type="match status" value="1"/>
</dbReference>
<organism evidence="3 4">
    <name type="scientific">Acidaminobacter hydrogenoformans DSM 2784</name>
    <dbReference type="NCBI Taxonomy" id="1120920"/>
    <lineage>
        <taxon>Bacteria</taxon>
        <taxon>Bacillati</taxon>
        <taxon>Bacillota</taxon>
        <taxon>Clostridia</taxon>
        <taxon>Peptostreptococcales</taxon>
        <taxon>Acidaminobacteraceae</taxon>
        <taxon>Acidaminobacter</taxon>
    </lineage>
</organism>
<dbReference type="STRING" id="1120920.SAMN03080599_02396"/>
<dbReference type="InterPro" id="IPR018931">
    <property type="entry name" value="DUF2520"/>
</dbReference>
<evidence type="ECO:0000313" key="4">
    <source>
        <dbReference type="Proteomes" id="UP000199208"/>
    </source>
</evidence>
<feature type="domain" description="DUF2520" evidence="2">
    <location>
        <begin position="168"/>
        <end position="276"/>
    </location>
</feature>
<dbReference type="Gene3D" id="1.10.1040.20">
    <property type="entry name" value="ProC-like, C-terminal domain"/>
    <property type="match status" value="1"/>
</dbReference>
<evidence type="ECO:0000259" key="2">
    <source>
        <dbReference type="Pfam" id="PF10728"/>
    </source>
</evidence>
<dbReference type="PANTHER" id="PTHR40459">
    <property type="entry name" value="CONSERVED HYPOTHETICAL ALANINE AND LEUCINE RICH PROTEIN"/>
    <property type="match status" value="1"/>
</dbReference>
<proteinExistence type="predicted"/>
<dbReference type="Gene3D" id="3.40.50.720">
    <property type="entry name" value="NAD(P)-binding Rossmann-like Domain"/>
    <property type="match status" value="1"/>
</dbReference>
<evidence type="ECO:0000259" key="1">
    <source>
        <dbReference type="Pfam" id="PF10727"/>
    </source>
</evidence>
<dbReference type="InterPro" id="IPR019665">
    <property type="entry name" value="OxRdtase/DH_put_Rossmann_dom"/>
</dbReference>
<evidence type="ECO:0000313" key="3">
    <source>
        <dbReference type="EMBL" id="SCZ80704.1"/>
    </source>
</evidence>
<name>A0A1G5S2V9_9FIRM</name>
<reference evidence="3 4" key="1">
    <citation type="submission" date="2016-10" db="EMBL/GenBank/DDBJ databases">
        <authorList>
            <person name="de Groot N.N."/>
        </authorList>
    </citation>
    <scope>NUCLEOTIDE SEQUENCE [LARGE SCALE GENOMIC DNA]</scope>
    <source>
        <strain evidence="3 4">DSM 2784</strain>
    </source>
</reference>
<dbReference type="AlphaFoldDB" id="A0A1G5S2V9"/>
<keyword evidence="4" id="KW-1185">Reference proteome</keyword>
<accession>A0A1G5S2V9</accession>
<dbReference type="Pfam" id="PF10727">
    <property type="entry name" value="Rossmann-like"/>
    <property type="match status" value="1"/>
</dbReference>
<dbReference type="InterPro" id="IPR036291">
    <property type="entry name" value="NAD(P)-bd_dom_sf"/>
</dbReference>
<gene>
    <name evidence="3" type="ORF">SAMN03080599_02396</name>
</gene>
<dbReference type="SUPFAM" id="SSF51735">
    <property type="entry name" value="NAD(P)-binding Rossmann-fold domains"/>
    <property type="match status" value="1"/>
</dbReference>
<dbReference type="RefSeq" id="WP_170829432.1">
    <property type="nucleotide sequence ID" value="NZ_FMWL01000014.1"/>
</dbReference>
<sequence>MRIGIIGAGKVGTAFGLFLKDQGEAIAGYASRTHDSALKAAELTHSEAFRNPLDLICEADLVFLTVVDDQIEVVAQDLAEALSLLETQKSGKKKELLSPESLKRPIFVHMSGAHSRDALAPLSLAGFETATLHPLVSVSEVQRARDAFGKALFSAEVESGGGFEAWLVNLGIPFVRLEAGSKALYHAGAVFASNFVVTLMDTAVQLFKEVGFSEKEAIKGLLPLVYGSLDNVARSGTAEALTGPVARGDVATVEKHLKALEAFSEVLGLYKTLSAATLTLAERDKLKVKPDAAAELANLLNEEDTKGEG</sequence>
<dbReference type="EMBL" id="FMWL01000014">
    <property type="protein sequence ID" value="SCZ80704.1"/>
    <property type="molecule type" value="Genomic_DNA"/>
</dbReference>
<dbReference type="SUPFAM" id="SSF48179">
    <property type="entry name" value="6-phosphogluconate dehydrogenase C-terminal domain-like"/>
    <property type="match status" value="1"/>
</dbReference>
<feature type="domain" description="Putative oxidoreductase/dehydrogenase Rossmann-like" evidence="1">
    <location>
        <begin position="2"/>
        <end position="134"/>
    </location>
</feature>
<dbReference type="Pfam" id="PF10728">
    <property type="entry name" value="DUF2520"/>
    <property type="match status" value="1"/>
</dbReference>